<evidence type="ECO:0000313" key="4">
    <source>
        <dbReference type="Proteomes" id="UP001501455"/>
    </source>
</evidence>
<feature type="transmembrane region" description="Helical" evidence="2">
    <location>
        <begin position="29"/>
        <end position="49"/>
    </location>
</feature>
<name>A0ABP6U2G8_9ACTN</name>
<protein>
    <submittedName>
        <fullName evidence="3">Uncharacterized protein</fullName>
    </submittedName>
</protein>
<keyword evidence="2" id="KW-1133">Transmembrane helix</keyword>
<evidence type="ECO:0000313" key="3">
    <source>
        <dbReference type="EMBL" id="GAA3500907.1"/>
    </source>
</evidence>
<comment type="caution">
    <text evidence="3">The sequence shown here is derived from an EMBL/GenBank/DDBJ whole genome shotgun (WGS) entry which is preliminary data.</text>
</comment>
<proteinExistence type="predicted"/>
<feature type="region of interest" description="Disordered" evidence="1">
    <location>
        <begin position="1"/>
        <end position="24"/>
    </location>
</feature>
<sequence length="55" mass="5601">MADSPSRTEAADHTPGPTTHPGMPRWVKVFGIAAGSALLVAFVLMHAFGGGMGGH</sequence>
<reference evidence="4" key="1">
    <citation type="journal article" date="2019" name="Int. J. Syst. Evol. Microbiol.">
        <title>The Global Catalogue of Microorganisms (GCM) 10K type strain sequencing project: providing services to taxonomists for standard genome sequencing and annotation.</title>
        <authorList>
            <consortium name="The Broad Institute Genomics Platform"/>
            <consortium name="The Broad Institute Genome Sequencing Center for Infectious Disease"/>
            <person name="Wu L."/>
            <person name="Ma J."/>
        </authorList>
    </citation>
    <scope>NUCLEOTIDE SEQUENCE [LARGE SCALE GENOMIC DNA]</scope>
    <source>
        <strain evidence="4">JCM 4816</strain>
    </source>
</reference>
<keyword evidence="2" id="KW-0812">Transmembrane</keyword>
<keyword evidence="2" id="KW-0472">Membrane</keyword>
<dbReference type="Proteomes" id="UP001501455">
    <property type="component" value="Unassembled WGS sequence"/>
</dbReference>
<evidence type="ECO:0000256" key="1">
    <source>
        <dbReference type="SAM" id="MobiDB-lite"/>
    </source>
</evidence>
<dbReference type="EMBL" id="BAAAXF010000057">
    <property type="protein sequence ID" value="GAA3500907.1"/>
    <property type="molecule type" value="Genomic_DNA"/>
</dbReference>
<organism evidence="3 4">
    <name type="scientific">Streptomyces prasinosporus</name>
    <dbReference type="NCBI Taxonomy" id="68256"/>
    <lineage>
        <taxon>Bacteria</taxon>
        <taxon>Bacillati</taxon>
        <taxon>Actinomycetota</taxon>
        <taxon>Actinomycetes</taxon>
        <taxon>Kitasatosporales</taxon>
        <taxon>Streptomycetaceae</taxon>
        <taxon>Streptomyces</taxon>
        <taxon>Streptomyces albogriseolus group</taxon>
    </lineage>
</organism>
<evidence type="ECO:0000256" key="2">
    <source>
        <dbReference type="SAM" id="Phobius"/>
    </source>
</evidence>
<gene>
    <name evidence="3" type="ORF">GCM10019016_080140</name>
</gene>
<feature type="compositionally biased region" description="Low complexity" evidence="1">
    <location>
        <begin position="13"/>
        <end position="22"/>
    </location>
</feature>
<keyword evidence="4" id="KW-1185">Reference proteome</keyword>
<dbReference type="RefSeq" id="WP_158103074.1">
    <property type="nucleotide sequence ID" value="NZ_BAAAXF010000057.1"/>
</dbReference>
<accession>A0ABP6U2G8</accession>